<dbReference type="Proteomes" id="UP001519460">
    <property type="component" value="Unassembled WGS sequence"/>
</dbReference>
<evidence type="ECO:0000313" key="2">
    <source>
        <dbReference type="Proteomes" id="UP001519460"/>
    </source>
</evidence>
<keyword evidence="2" id="KW-1185">Reference proteome</keyword>
<dbReference type="EMBL" id="JACVVK020000113">
    <property type="protein sequence ID" value="KAK7491532.1"/>
    <property type="molecule type" value="Genomic_DNA"/>
</dbReference>
<name>A0ABD0KXN6_9CAEN</name>
<evidence type="ECO:0000313" key="1">
    <source>
        <dbReference type="EMBL" id="KAK7491532.1"/>
    </source>
</evidence>
<accession>A0ABD0KXN6</accession>
<comment type="caution">
    <text evidence="1">The sequence shown here is derived from an EMBL/GenBank/DDBJ whole genome shotgun (WGS) entry which is preliminary data.</text>
</comment>
<sequence length="96" mass="10441">MKVIRKGVTKTNVCLLSGLTLLAYWLLKRPVAALLNARVPKRLCLANKVQRMSESETQISWDSAMQSASIATGTLCSLIPLCQGADFDIKTGTALF</sequence>
<protein>
    <submittedName>
        <fullName evidence="1">Uncharacterized protein</fullName>
    </submittedName>
</protein>
<dbReference type="AlphaFoldDB" id="A0ABD0KXN6"/>
<proteinExistence type="predicted"/>
<organism evidence="1 2">
    <name type="scientific">Batillaria attramentaria</name>
    <dbReference type="NCBI Taxonomy" id="370345"/>
    <lineage>
        <taxon>Eukaryota</taxon>
        <taxon>Metazoa</taxon>
        <taxon>Spiralia</taxon>
        <taxon>Lophotrochozoa</taxon>
        <taxon>Mollusca</taxon>
        <taxon>Gastropoda</taxon>
        <taxon>Caenogastropoda</taxon>
        <taxon>Sorbeoconcha</taxon>
        <taxon>Cerithioidea</taxon>
        <taxon>Batillariidae</taxon>
        <taxon>Batillaria</taxon>
    </lineage>
</organism>
<reference evidence="1 2" key="1">
    <citation type="journal article" date="2023" name="Sci. Data">
        <title>Genome assembly of the Korean intertidal mud-creeper Batillaria attramentaria.</title>
        <authorList>
            <person name="Patra A.K."/>
            <person name="Ho P.T."/>
            <person name="Jun S."/>
            <person name="Lee S.J."/>
            <person name="Kim Y."/>
            <person name="Won Y.J."/>
        </authorList>
    </citation>
    <scope>NUCLEOTIDE SEQUENCE [LARGE SCALE GENOMIC DNA]</scope>
    <source>
        <strain evidence="1">Wonlab-2016</strain>
    </source>
</reference>
<gene>
    <name evidence="1" type="ORF">BaRGS_00017171</name>
</gene>